<evidence type="ECO:0000313" key="3">
    <source>
        <dbReference type="Proteomes" id="UP001611494"/>
    </source>
</evidence>
<reference evidence="2 3" key="1">
    <citation type="submission" date="2024-10" db="EMBL/GenBank/DDBJ databases">
        <title>The Natural Products Discovery Center: Release of the First 8490 Sequenced Strains for Exploring Actinobacteria Biosynthetic Diversity.</title>
        <authorList>
            <person name="Kalkreuter E."/>
            <person name="Kautsar S.A."/>
            <person name="Yang D."/>
            <person name="Bader C.D."/>
            <person name="Teijaro C.N."/>
            <person name="Fluegel L."/>
            <person name="Davis C.M."/>
            <person name="Simpson J.R."/>
            <person name="Lauterbach L."/>
            <person name="Steele A.D."/>
            <person name="Gui C."/>
            <person name="Meng S."/>
            <person name="Li G."/>
            <person name="Viehrig K."/>
            <person name="Ye F."/>
            <person name="Su P."/>
            <person name="Kiefer A.F."/>
            <person name="Nichols A."/>
            <person name="Cepeda A.J."/>
            <person name="Yan W."/>
            <person name="Fan B."/>
            <person name="Jiang Y."/>
            <person name="Adhikari A."/>
            <person name="Zheng C.-J."/>
            <person name="Schuster L."/>
            <person name="Cowan T.M."/>
            <person name="Smanski M.J."/>
            <person name="Chevrette M.G."/>
            <person name="De Carvalho L.P.S."/>
            <person name="Shen B."/>
        </authorList>
    </citation>
    <scope>NUCLEOTIDE SEQUENCE [LARGE SCALE GENOMIC DNA]</scope>
    <source>
        <strain evidence="2 3">NPDC019377</strain>
    </source>
</reference>
<dbReference type="InterPro" id="IPR009057">
    <property type="entry name" value="Homeodomain-like_sf"/>
</dbReference>
<name>A0ABW7VQ12_9NOCA</name>
<comment type="caution">
    <text evidence="2">The sequence shown here is derived from an EMBL/GenBank/DDBJ whole genome shotgun (WGS) entry which is preliminary data.</text>
</comment>
<dbReference type="EMBL" id="JBIRYL010000001">
    <property type="protein sequence ID" value="MFI2228698.1"/>
    <property type="molecule type" value="Genomic_DNA"/>
</dbReference>
<organism evidence="2 3">
    <name type="scientific">Nocardia testacea</name>
    <dbReference type="NCBI Taxonomy" id="248551"/>
    <lineage>
        <taxon>Bacteria</taxon>
        <taxon>Bacillati</taxon>
        <taxon>Actinomycetota</taxon>
        <taxon>Actinomycetes</taxon>
        <taxon>Mycobacteriales</taxon>
        <taxon>Nocardiaceae</taxon>
        <taxon>Nocardia</taxon>
    </lineage>
</organism>
<gene>
    <name evidence="2" type="ORF">ACH49Z_02465</name>
</gene>
<evidence type="ECO:0000256" key="1">
    <source>
        <dbReference type="SAM" id="MobiDB-lite"/>
    </source>
</evidence>
<evidence type="ECO:0000313" key="2">
    <source>
        <dbReference type="EMBL" id="MFI2228698.1"/>
    </source>
</evidence>
<dbReference type="Proteomes" id="UP001611494">
    <property type="component" value="Unassembled WGS sequence"/>
</dbReference>
<sequence length="118" mass="13741">MSFIARLDRFDLLELYSQEFRDDVARVARNRKEDVTFDQVAADFGIQFTPLTKWMRQADLGKSDESGTTRSKPEELREIRRRCRLLEQENEVLRRAAAYLSSSPPPGRRRGHVLDTSP</sequence>
<keyword evidence="3" id="KW-1185">Reference proteome</keyword>
<proteinExistence type="predicted"/>
<dbReference type="SUPFAM" id="SSF46689">
    <property type="entry name" value="Homeodomain-like"/>
    <property type="match status" value="1"/>
</dbReference>
<protein>
    <submittedName>
        <fullName evidence="2">Transposase</fullName>
    </submittedName>
</protein>
<feature type="region of interest" description="Disordered" evidence="1">
    <location>
        <begin position="96"/>
        <end position="118"/>
    </location>
</feature>
<accession>A0ABW7VQ12</accession>
<dbReference type="RefSeq" id="WP_397059056.1">
    <property type="nucleotide sequence ID" value="NZ_JBIRYL010000001.1"/>
</dbReference>
<dbReference type="Gene3D" id="1.10.10.60">
    <property type="entry name" value="Homeodomain-like"/>
    <property type="match status" value="1"/>
</dbReference>